<evidence type="ECO:0000256" key="2">
    <source>
        <dbReference type="ARBA" id="ARBA00022679"/>
    </source>
</evidence>
<dbReference type="CDD" id="cd02440">
    <property type="entry name" value="AdoMet_MTases"/>
    <property type="match status" value="1"/>
</dbReference>
<keyword evidence="3" id="KW-0949">S-adenosyl-L-methionine</keyword>
<protein>
    <submittedName>
        <fullName evidence="5">S-adenosyl-L-methionine-dependent methyltransferase</fullName>
    </submittedName>
</protein>
<proteinExistence type="predicted"/>
<dbReference type="SUPFAM" id="SSF53335">
    <property type="entry name" value="S-adenosyl-L-methionine-dependent methyltransferases"/>
    <property type="match status" value="1"/>
</dbReference>
<evidence type="ECO:0000313" key="6">
    <source>
        <dbReference type="Proteomes" id="UP000193642"/>
    </source>
</evidence>
<sequence>MSAEAQVARPLPEQWTLPAIQNTMPQVAAAPAKWPAPQTVGDWAPKLRVLDVGCGTGRASAAFSTDPTKFSVTGIDASPEMMQKARESYPLFDSLQVLDLESSESWIEFFKDGERFDAVISSGVFDFIRDPLGLLGRCRDVCREGGCCVVTVPVNTLSSDTLLFTQEQQEGFMTSVGWKIAQKEEIFGYEHSGEVVTYCCYLLVQDDSK</sequence>
<reference evidence="5 6" key="1">
    <citation type="submission" date="2016-07" db="EMBL/GenBank/DDBJ databases">
        <title>Pervasive Adenine N6-methylation of Active Genes in Fungi.</title>
        <authorList>
            <consortium name="DOE Joint Genome Institute"/>
            <person name="Mondo S.J."/>
            <person name="Dannebaum R.O."/>
            <person name="Kuo R.C."/>
            <person name="Labutti K."/>
            <person name="Haridas S."/>
            <person name="Kuo A."/>
            <person name="Salamov A."/>
            <person name="Ahrendt S.R."/>
            <person name="Lipzen A."/>
            <person name="Sullivan W."/>
            <person name="Andreopoulos W.B."/>
            <person name="Clum A."/>
            <person name="Lindquist E."/>
            <person name="Daum C."/>
            <person name="Ramamoorthy G.K."/>
            <person name="Gryganskyi A."/>
            <person name="Culley D."/>
            <person name="Magnuson J.K."/>
            <person name="James T.Y."/>
            <person name="O'Malley M.A."/>
            <person name="Stajich J.E."/>
            <person name="Spatafora J.W."/>
            <person name="Visel A."/>
            <person name="Grigoriev I.V."/>
        </authorList>
    </citation>
    <scope>NUCLEOTIDE SEQUENCE [LARGE SCALE GENOMIC DNA]</scope>
    <source>
        <strain evidence="5 6">JEL800</strain>
    </source>
</reference>
<evidence type="ECO:0000259" key="4">
    <source>
        <dbReference type="Pfam" id="PF08242"/>
    </source>
</evidence>
<evidence type="ECO:0000256" key="3">
    <source>
        <dbReference type="ARBA" id="ARBA00022691"/>
    </source>
</evidence>
<keyword evidence="6" id="KW-1185">Reference proteome</keyword>
<name>A0A1Y2B3M9_9FUNG</name>
<dbReference type="InterPro" id="IPR013217">
    <property type="entry name" value="Methyltransf_12"/>
</dbReference>
<organism evidence="5 6">
    <name type="scientific">Rhizoclosmatium globosum</name>
    <dbReference type="NCBI Taxonomy" id="329046"/>
    <lineage>
        <taxon>Eukaryota</taxon>
        <taxon>Fungi</taxon>
        <taxon>Fungi incertae sedis</taxon>
        <taxon>Chytridiomycota</taxon>
        <taxon>Chytridiomycota incertae sedis</taxon>
        <taxon>Chytridiomycetes</taxon>
        <taxon>Chytridiales</taxon>
        <taxon>Chytriomycetaceae</taxon>
        <taxon>Rhizoclosmatium</taxon>
    </lineage>
</organism>
<dbReference type="Proteomes" id="UP000193642">
    <property type="component" value="Unassembled WGS sequence"/>
</dbReference>
<accession>A0A1Y2B3M9</accession>
<dbReference type="GO" id="GO:0032259">
    <property type="term" value="P:methylation"/>
    <property type="evidence" value="ECO:0007669"/>
    <property type="project" value="UniProtKB-KW"/>
</dbReference>
<keyword evidence="2 5" id="KW-0808">Transferase</keyword>
<dbReference type="GO" id="GO:0008168">
    <property type="term" value="F:methyltransferase activity"/>
    <property type="evidence" value="ECO:0007669"/>
    <property type="project" value="UniProtKB-KW"/>
</dbReference>
<dbReference type="Gene3D" id="3.40.50.150">
    <property type="entry name" value="Vaccinia Virus protein VP39"/>
    <property type="match status" value="1"/>
</dbReference>
<keyword evidence="1 5" id="KW-0489">Methyltransferase</keyword>
<dbReference type="InterPro" id="IPR029063">
    <property type="entry name" value="SAM-dependent_MTases_sf"/>
</dbReference>
<dbReference type="Pfam" id="PF08242">
    <property type="entry name" value="Methyltransf_12"/>
    <property type="match status" value="1"/>
</dbReference>
<evidence type="ECO:0000256" key="1">
    <source>
        <dbReference type="ARBA" id="ARBA00022603"/>
    </source>
</evidence>
<comment type="caution">
    <text evidence="5">The sequence shown here is derived from an EMBL/GenBank/DDBJ whole genome shotgun (WGS) entry which is preliminary data.</text>
</comment>
<dbReference type="OrthoDB" id="66144at2759"/>
<evidence type="ECO:0000313" key="5">
    <source>
        <dbReference type="EMBL" id="ORY29439.1"/>
    </source>
</evidence>
<feature type="domain" description="Methyltransferase type 12" evidence="4">
    <location>
        <begin position="50"/>
        <end position="147"/>
    </location>
</feature>
<dbReference type="PANTHER" id="PTHR43464">
    <property type="entry name" value="METHYLTRANSFERASE"/>
    <property type="match status" value="1"/>
</dbReference>
<gene>
    <name evidence="5" type="ORF">BCR33DRAFT_724693</name>
</gene>
<dbReference type="AlphaFoldDB" id="A0A1Y2B3M9"/>
<dbReference type="PANTHER" id="PTHR43464:SF19">
    <property type="entry name" value="UBIQUINONE BIOSYNTHESIS O-METHYLTRANSFERASE, MITOCHONDRIAL"/>
    <property type="match status" value="1"/>
</dbReference>
<dbReference type="EMBL" id="MCGO01000088">
    <property type="protein sequence ID" value="ORY29439.1"/>
    <property type="molecule type" value="Genomic_DNA"/>
</dbReference>